<dbReference type="AlphaFoldDB" id="A0A4Q4KLN2"/>
<dbReference type="CDD" id="cd17535">
    <property type="entry name" value="REC_NarL-like"/>
    <property type="match status" value="1"/>
</dbReference>
<evidence type="ECO:0000313" key="9">
    <source>
        <dbReference type="Proteomes" id="UP000293952"/>
    </source>
</evidence>
<evidence type="ECO:0000259" key="7">
    <source>
        <dbReference type="PROSITE" id="PS50110"/>
    </source>
</evidence>
<keyword evidence="9" id="KW-1185">Reference proteome</keyword>
<dbReference type="PRINTS" id="PR00038">
    <property type="entry name" value="HTHLUXR"/>
</dbReference>
<dbReference type="Pfam" id="PF00196">
    <property type="entry name" value="GerE"/>
    <property type="match status" value="1"/>
</dbReference>
<dbReference type="InterPro" id="IPR011006">
    <property type="entry name" value="CheY-like_superfamily"/>
</dbReference>
<dbReference type="Proteomes" id="UP000293952">
    <property type="component" value="Unassembled WGS sequence"/>
</dbReference>
<dbReference type="EMBL" id="SETE01000003">
    <property type="protein sequence ID" value="RYM33870.1"/>
    <property type="molecule type" value="Genomic_DNA"/>
</dbReference>
<evidence type="ECO:0000256" key="1">
    <source>
        <dbReference type="ARBA" id="ARBA00022553"/>
    </source>
</evidence>
<dbReference type="SUPFAM" id="SSF46894">
    <property type="entry name" value="C-terminal effector domain of the bipartite response regulators"/>
    <property type="match status" value="1"/>
</dbReference>
<evidence type="ECO:0000259" key="6">
    <source>
        <dbReference type="PROSITE" id="PS50043"/>
    </source>
</evidence>
<dbReference type="InterPro" id="IPR000792">
    <property type="entry name" value="Tscrpt_reg_LuxR_C"/>
</dbReference>
<dbReference type="OrthoDB" id="9797341at2"/>
<feature type="domain" description="Response regulatory" evidence="7">
    <location>
        <begin position="4"/>
        <end position="121"/>
    </location>
</feature>
<evidence type="ECO:0000256" key="4">
    <source>
        <dbReference type="ARBA" id="ARBA00023163"/>
    </source>
</evidence>
<dbReference type="InterPro" id="IPR058245">
    <property type="entry name" value="NreC/VraR/RcsB-like_REC"/>
</dbReference>
<feature type="domain" description="HTH luxR-type" evidence="6">
    <location>
        <begin position="149"/>
        <end position="214"/>
    </location>
</feature>
<keyword evidence="3" id="KW-0238">DNA-binding</keyword>
<dbReference type="InterPro" id="IPR016032">
    <property type="entry name" value="Sig_transdc_resp-reg_C-effctor"/>
</dbReference>
<name>A0A4Q4KLN2_9FLAO</name>
<dbReference type="PANTHER" id="PTHR43214:SF24">
    <property type="entry name" value="TRANSCRIPTIONAL REGULATORY PROTEIN NARL-RELATED"/>
    <property type="match status" value="1"/>
</dbReference>
<keyword evidence="1 5" id="KW-0597">Phosphoprotein</keyword>
<dbReference type="InterPro" id="IPR001789">
    <property type="entry name" value="Sig_transdc_resp-reg_receiver"/>
</dbReference>
<dbReference type="CDD" id="cd06170">
    <property type="entry name" value="LuxR_C_like"/>
    <property type="match status" value="1"/>
</dbReference>
<dbReference type="SMART" id="SM00448">
    <property type="entry name" value="REC"/>
    <property type="match status" value="1"/>
</dbReference>
<comment type="caution">
    <text evidence="8">The sequence shown here is derived from an EMBL/GenBank/DDBJ whole genome shotgun (WGS) entry which is preliminary data.</text>
</comment>
<dbReference type="Pfam" id="PF00072">
    <property type="entry name" value="Response_reg"/>
    <property type="match status" value="1"/>
</dbReference>
<sequence length="216" mass="24243">MMIRIAVAEDNSFLAKAITEKIALFDELKLKFIAQNGTELIKMLGDDLNVDVILMDIQMPQMDGIEATEIVRSKYPQIKIVMLTVFDDDENIYNAIKAGANGYLLKDTDPETLFNGLKEVLNGGASMNPSIALKALNLLRNPIQNQSESDTEEIILTKREKEVLEQIAKGLNHHQIAENLVISSSTVRKHIENVYKKMQVHNKVEAIQKGLKNNLI</sequence>
<dbReference type="GO" id="GO:0006355">
    <property type="term" value="P:regulation of DNA-templated transcription"/>
    <property type="evidence" value="ECO:0007669"/>
    <property type="project" value="InterPro"/>
</dbReference>
<dbReference type="Gene3D" id="3.40.50.2300">
    <property type="match status" value="1"/>
</dbReference>
<organism evidence="8 9">
    <name type="scientific">Brumimicrobium glaciale</name>
    <dbReference type="NCBI Taxonomy" id="200475"/>
    <lineage>
        <taxon>Bacteria</taxon>
        <taxon>Pseudomonadati</taxon>
        <taxon>Bacteroidota</taxon>
        <taxon>Flavobacteriia</taxon>
        <taxon>Flavobacteriales</taxon>
        <taxon>Crocinitomicaceae</taxon>
        <taxon>Brumimicrobium</taxon>
    </lineage>
</organism>
<dbReference type="GO" id="GO:0000160">
    <property type="term" value="P:phosphorelay signal transduction system"/>
    <property type="evidence" value="ECO:0007669"/>
    <property type="project" value="InterPro"/>
</dbReference>
<dbReference type="PANTHER" id="PTHR43214">
    <property type="entry name" value="TWO-COMPONENT RESPONSE REGULATOR"/>
    <property type="match status" value="1"/>
</dbReference>
<gene>
    <name evidence="8" type="ORF">ERX46_07860</name>
</gene>
<dbReference type="PROSITE" id="PS50110">
    <property type="entry name" value="RESPONSE_REGULATORY"/>
    <property type="match status" value="1"/>
</dbReference>
<dbReference type="PROSITE" id="PS50043">
    <property type="entry name" value="HTH_LUXR_2"/>
    <property type="match status" value="1"/>
</dbReference>
<dbReference type="SUPFAM" id="SSF52172">
    <property type="entry name" value="CheY-like"/>
    <property type="match status" value="1"/>
</dbReference>
<accession>A0A4Q4KLN2</accession>
<evidence type="ECO:0000256" key="2">
    <source>
        <dbReference type="ARBA" id="ARBA00023015"/>
    </source>
</evidence>
<protein>
    <submittedName>
        <fullName evidence="8">Response regulator transcription factor</fullName>
    </submittedName>
</protein>
<keyword evidence="2" id="KW-0805">Transcription regulation</keyword>
<dbReference type="InterPro" id="IPR039420">
    <property type="entry name" value="WalR-like"/>
</dbReference>
<keyword evidence="4" id="KW-0804">Transcription</keyword>
<proteinExistence type="predicted"/>
<evidence type="ECO:0000256" key="3">
    <source>
        <dbReference type="ARBA" id="ARBA00023125"/>
    </source>
</evidence>
<evidence type="ECO:0000256" key="5">
    <source>
        <dbReference type="PROSITE-ProRule" id="PRU00169"/>
    </source>
</evidence>
<evidence type="ECO:0000313" key="8">
    <source>
        <dbReference type="EMBL" id="RYM33870.1"/>
    </source>
</evidence>
<dbReference type="GO" id="GO:0003677">
    <property type="term" value="F:DNA binding"/>
    <property type="evidence" value="ECO:0007669"/>
    <property type="project" value="UniProtKB-KW"/>
</dbReference>
<reference evidence="8 9" key="1">
    <citation type="submission" date="2019-02" db="EMBL/GenBank/DDBJ databases">
        <title>Genome sequence of the sea-ice species Brumimicrobium glaciale.</title>
        <authorList>
            <person name="Bowman J.P."/>
        </authorList>
    </citation>
    <scope>NUCLEOTIDE SEQUENCE [LARGE SCALE GENOMIC DNA]</scope>
    <source>
        <strain evidence="8 9">IC156</strain>
    </source>
</reference>
<dbReference type="SMART" id="SM00421">
    <property type="entry name" value="HTH_LUXR"/>
    <property type="match status" value="1"/>
</dbReference>
<feature type="modified residue" description="4-aspartylphosphate" evidence="5">
    <location>
        <position position="56"/>
    </location>
</feature>